<proteinExistence type="predicted"/>
<feature type="repeat" description="ANK" evidence="3">
    <location>
        <begin position="467"/>
        <end position="499"/>
    </location>
</feature>
<reference evidence="4" key="1">
    <citation type="submission" date="2023-03" db="EMBL/GenBank/DDBJ databases">
        <authorList>
            <person name="Steffen K."/>
            <person name="Cardenas P."/>
        </authorList>
    </citation>
    <scope>NUCLEOTIDE SEQUENCE</scope>
</reference>
<name>A0AA35RQI7_GEOBA</name>
<dbReference type="PANTHER" id="PTHR24123">
    <property type="entry name" value="ANKYRIN REPEAT-CONTAINING"/>
    <property type="match status" value="1"/>
</dbReference>
<keyword evidence="2 3" id="KW-0040">ANK repeat</keyword>
<comment type="caution">
    <text evidence="4">The sequence shown here is derived from an EMBL/GenBank/DDBJ whole genome shotgun (WGS) entry which is preliminary data.</text>
</comment>
<evidence type="ECO:0000256" key="3">
    <source>
        <dbReference type="PROSITE-ProRule" id="PRU00023"/>
    </source>
</evidence>
<dbReference type="InterPro" id="IPR002110">
    <property type="entry name" value="Ankyrin_rpt"/>
</dbReference>
<dbReference type="InterPro" id="IPR051165">
    <property type="entry name" value="Multifunctional_ANK_Repeat"/>
</dbReference>
<dbReference type="PROSITE" id="PS50297">
    <property type="entry name" value="ANK_REP_REGION"/>
    <property type="match status" value="2"/>
</dbReference>
<evidence type="ECO:0000256" key="2">
    <source>
        <dbReference type="ARBA" id="ARBA00023043"/>
    </source>
</evidence>
<evidence type="ECO:0000313" key="4">
    <source>
        <dbReference type="EMBL" id="CAI8015854.1"/>
    </source>
</evidence>
<dbReference type="AlphaFoldDB" id="A0AA35RQI7"/>
<sequence>MFFNEFQYPRALLDVCDEVEDCESQAVYPMTLLAYAGYHFTTDKFDILEFLIKQEAHVDMGTPESGTPLLQMLVYAYHEQCKNKLDRLPVQIDVVKFFIDNGAILSRVLMAPAYDKSTALELAISYQRFDISHLLVERGADPFLCGDGVISPLLVEYLLFGSHRFLQWLLNDYLSHSQKSVTEFIDHLLNEGVLFRDNMKHTFMEVYGRSPAHAFLLCRHKEAIDYLVQRRRELLEECDPFGRTALHLAAEEGDTESVRILLDCQANVNAEDNLSTTPFMMATINKHTEIIELLKPRHIGTKRELVWALRNGYSEYFEDMHKTIEGEMKLLEPVDISGNTIAHLAAENGNTSVFKVTFPATHGSADDPMFEILTQLNFHQKSALHIIIEKGNLEMLDVLHERRAERSKKASKNDIFQQQAEQIEKTAWKEFWHEESKRLLLYACRHGTVEVVDYFLKHRVSPTTKIGDQTPLSCAAEEDNYEIVEYLLNRGVSFTGCGEEEDIPGEFQPLMLCCQVWPDQLCHSPS</sequence>
<gene>
    <name evidence="4" type="ORF">GBAR_LOCUS9792</name>
</gene>
<dbReference type="Pfam" id="PF12796">
    <property type="entry name" value="Ank_2"/>
    <property type="match status" value="2"/>
</dbReference>
<feature type="repeat" description="ANK" evidence="3">
    <location>
        <begin position="241"/>
        <end position="273"/>
    </location>
</feature>
<dbReference type="PROSITE" id="PS50088">
    <property type="entry name" value="ANK_REPEAT"/>
    <property type="match status" value="2"/>
</dbReference>
<dbReference type="PANTHER" id="PTHR24123:SF33">
    <property type="entry name" value="PROTEIN HOS4"/>
    <property type="match status" value="1"/>
</dbReference>
<evidence type="ECO:0000313" key="5">
    <source>
        <dbReference type="Proteomes" id="UP001174909"/>
    </source>
</evidence>
<keyword evidence="1" id="KW-0677">Repeat</keyword>
<dbReference type="SMART" id="SM00248">
    <property type="entry name" value="ANK"/>
    <property type="match status" value="10"/>
</dbReference>
<dbReference type="InterPro" id="IPR036770">
    <property type="entry name" value="Ankyrin_rpt-contain_sf"/>
</dbReference>
<dbReference type="Gene3D" id="1.25.40.20">
    <property type="entry name" value="Ankyrin repeat-containing domain"/>
    <property type="match status" value="3"/>
</dbReference>
<dbReference type="EMBL" id="CASHTH010001467">
    <property type="protein sequence ID" value="CAI8015854.1"/>
    <property type="molecule type" value="Genomic_DNA"/>
</dbReference>
<accession>A0AA35RQI7</accession>
<dbReference type="SUPFAM" id="SSF48403">
    <property type="entry name" value="Ankyrin repeat"/>
    <property type="match status" value="2"/>
</dbReference>
<dbReference type="Proteomes" id="UP001174909">
    <property type="component" value="Unassembled WGS sequence"/>
</dbReference>
<organism evidence="4 5">
    <name type="scientific">Geodia barretti</name>
    <name type="common">Barrett's horny sponge</name>
    <dbReference type="NCBI Taxonomy" id="519541"/>
    <lineage>
        <taxon>Eukaryota</taxon>
        <taxon>Metazoa</taxon>
        <taxon>Porifera</taxon>
        <taxon>Demospongiae</taxon>
        <taxon>Heteroscleromorpha</taxon>
        <taxon>Tetractinellida</taxon>
        <taxon>Astrophorina</taxon>
        <taxon>Geodiidae</taxon>
        <taxon>Geodia</taxon>
    </lineage>
</organism>
<evidence type="ECO:0000256" key="1">
    <source>
        <dbReference type="ARBA" id="ARBA00022737"/>
    </source>
</evidence>
<protein>
    <submittedName>
        <fullName evidence="4">Ankyrin-1</fullName>
    </submittedName>
</protein>
<keyword evidence="5" id="KW-1185">Reference proteome</keyword>